<evidence type="ECO:0000313" key="10">
    <source>
        <dbReference type="Proteomes" id="UP001050691"/>
    </source>
</evidence>
<dbReference type="SMART" id="SM00184">
    <property type="entry name" value="RING"/>
    <property type="match status" value="1"/>
</dbReference>
<feature type="compositionally biased region" description="Low complexity" evidence="7">
    <location>
        <begin position="453"/>
        <end position="464"/>
    </location>
</feature>
<feature type="region of interest" description="Disordered" evidence="7">
    <location>
        <begin position="790"/>
        <end position="820"/>
    </location>
</feature>
<evidence type="ECO:0000256" key="5">
    <source>
        <dbReference type="ARBA" id="ARBA00023163"/>
    </source>
</evidence>
<gene>
    <name evidence="9" type="ORF">Clacol_008685</name>
</gene>
<feature type="region of interest" description="Disordered" evidence="7">
    <location>
        <begin position="736"/>
        <end position="777"/>
    </location>
</feature>
<feature type="domain" description="RING-type" evidence="8">
    <location>
        <begin position="68"/>
        <end position="107"/>
    </location>
</feature>
<dbReference type="PANTHER" id="PTHR46077:SF1">
    <property type="entry name" value="TOP1 BINDING ARGININE_SERINE RICH PROTEIN, E3 UBIQUITIN LIGASE"/>
    <property type="match status" value="1"/>
</dbReference>
<dbReference type="EC" id="2.3.2.27" evidence="2"/>
<dbReference type="GO" id="GO:0061630">
    <property type="term" value="F:ubiquitin protein ligase activity"/>
    <property type="evidence" value="ECO:0007669"/>
    <property type="project" value="UniProtKB-EC"/>
</dbReference>
<keyword evidence="6" id="KW-0862">Zinc</keyword>
<evidence type="ECO:0000313" key="9">
    <source>
        <dbReference type="EMBL" id="GJJ14421.1"/>
    </source>
</evidence>
<feature type="region of interest" description="Disordered" evidence="7">
    <location>
        <begin position="446"/>
        <end position="627"/>
    </location>
</feature>
<evidence type="ECO:0000256" key="6">
    <source>
        <dbReference type="PROSITE-ProRule" id="PRU00175"/>
    </source>
</evidence>
<feature type="region of interest" description="Disordered" evidence="7">
    <location>
        <begin position="1002"/>
        <end position="1022"/>
    </location>
</feature>
<proteinExistence type="predicted"/>
<feature type="compositionally biased region" description="Low complexity" evidence="7">
    <location>
        <begin position="744"/>
        <end position="756"/>
    </location>
</feature>
<dbReference type="Gene3D" id="3.30.40.10">
    <property type="entry name" value="Zinc/RING finger domain, C3HC4 (zinc finger)"/>
    <property type="match status" value="1"/>
</dbReference>
<keyword evidence="10" id="KW-1185">Reference proteome</keyword>
<comment type="catalytic activity">
    <reaction evidence="1">
        <text>S-ubiquitinyl-[E2 ubiquitin-conjugating enzyme]-L-cysteine + [acceptor protein]-L-lysine = [E2 ubiquitin-conjugating enzyme]-L-cysteine + N(6)-ubiquitinyl-[acceptor protein]-L-lysine.</text>
        <dbReference type="EC" id="2.3.2.27"/>
    </reaction>
</comment>
<evidence type="ECO:0000259" key="8">
    <source>
        <dbReference type="PROSITE" id="PS50089"/>
    </source>
</evidence>
<evidence type="ECO:0000256" key="4">
    <source>
        <dbReference type="ARBA" id="ARBA00023015"/>
    </source>
</evidence>
<dbReference type="InterPro" id="IPR001841">
    <property type="entry name" value="Znf_RING"/>
</dbReference>
<feature type="region of interest" description="Disordered" evidence="7">
    <location>
        <begin position="24"/>
        <end position="59"/>
    </location>
</feature>
<feature type="compositionally biased region" description="Basic residues" evidence="7">
    <location>
        <begin position="383"/>
        <end position="395"/>
    </location>
</feature>
<feature type="compositionally biased region" description="Low complexity" evidence="7">
    <location>
        <begin position="617"/>
        <end position="627"/>
    </location>
</feature>
<feature type="compositionally biased region" description="Acidic residues" evidence="7">
    <location>
        <begin position="39"/>
        <end position="59"/>
    </location>
</feature>
<feature type="compositionally biased region" description="Polar residues" evidence="7">
    <location>
        <begin position="672"/>
        <end position="686"/>
    </location>
</feature>
<sequence>MVLSTKTTINSLNINTDISIISQAQRQGDDDDAAKLKDEEEEENKELTIDEEEEDLPAVEEGGDDEHCVICLHEIRDRTILPCAHDRLCFECIFVWCQQSRKCPLCNAPIGPYLIHNYRSDYDYSKHYLPPLRTSPVPPTNNNNNNNNNALLPSRHGPAARPSSSFVLVRNREQVPWGRRRNAQTSQERKDELELAISKRRWIYRHGLYAKASLIILNFNILHVASNSHTRYRPAPTPAQFSSSQDTISRATIFIRRELRVWINLDVEFLTTFILSLMKSIDIRSESAVKLLAEFLDMDISYHVGETDQPSRERFPNAEHFAHELYSYLRSPYKDLTIYDRAVQYEIPSDIPPPPDKPILNRYGRHWETTTTTHDTIAESSRHALHHHRNSHSPHLRFPEEDEEAVAAAAIALSSSPSPPPHPSDSYDNFYNQQYRYRPVKATLSRAPAALESSSGSTSRPGPSSKKRNNRKDDEDDDDRFRENNRDKKGKGKGKDKVREVALTEEIPSKKHDSSDTRDVHGGTWKFKSKNRVDSHRPITRKRERSVSFEEEEEYLTRKKSPFSRRDDVGGGVSGSYESLQQQQNPEILPKSTGEKTTASKSVVTGTSEDKQVGTKIPIPAAPSSSSTIIITDQQPEIPVHPSWGISIKGQAKLHLQLGGLRGGDEEEEDNSNNTQQQPLPGSSRRISLSLSVDEVSTNTIPNDTISLSRSRKPSELLHAHLLRNSSTAAVRRTTNNAGGLDASNSRGSSGSGSSSATVMVIPQNKNNNNNTEIGIDPKEENERRIIFTSSSKNERDLEVAPHQQEAETNSVQSSKFEESILPTTCTSTVTAAKRMSARDIMIRTRARLAKLRNEQDSEVDVNTDADTITTTRALSNTMPEIQPSPPVGVGGGGGGGGGAVSLSTTVRAYLLKQLEEEKKKLISRNSGKRGEDDGDASSTNNTGHRRRRRPFDTEPGGGMDNNLSASDGHGRHITGEISIGKDHHHHLDLITKEEVLRANLLSRKKKAKQGKEVSWPPENER</sequence>
<dbReference type="PROSITE" id="PS50089">
    <property type="entry name" value="ZF_RING_2"/>
    <property type="match status" value="1"/>
</dbReference>
<feature type="region of interest" description="Disordered" evidence="7">
    <location>
        <begin position="662"/>
        <end position="686"/>
    </location>
</feature>
<feature type="compositionally biased region" description="Gly residues" evidence="7">
    <location>
        <begin position="889"/>
        <end position="899"/>
    </location>
</feature>
<evidence type="ECO:0000256" key="1">
    <source>
        <dbReference type="ARBA" id="ARBA00000900"/>
    </source>
</evidence>
<name>A0AAV5APW5_9AGAM</name>
<dbReference type="PANTHER" id="PTHR46077">
    <property type="entry name" value="E3 UBIQUITIN-PROTEIN LIGASE TOPORS"/>
    <property type="match status" value="1"/>
</dbReference>
<evidence type="ECO:0000256" key="7">
    <source>
        <dbReference type="SAM" id="MobiDB-lite"/>
    </source>
</evidence>
<evidence type="ECO:0000256" key="3">
    <source>
        <dbReference type="ARBA" id="ARBA00022679"/>
    </source>
</evidence>
<keyword evidence="6" id="KW-0863">Zinc-finger</keyword>
<evidence type="ECO:0000256" key="2">
    <source>
        <dbReference type="ARBA" id="ARBA00012483"/>
    </source>
</evidence>
<feature type="region of interest" description="Disordered" evidence="7">
    <location>
        <begin position="379"/>
        <end position="404"/>
    </location>
</feature>
<dbReference type="InterPro" id="IPR013083">
    <property type="entry name" value="Znf_RING/FYVE/PHD"/>
</dbReference>
<dbReference type="GO" id="GO:0000209">
    <property type="term" value="P:protein polyubiquitination"/>
    <property type="evidence" value="ECO:0007669"/>
    <property type="project" value="TreeGrafter"/>
</dbReference>
<dbReference type="AlphaFoldDB" id="A0AAV5APW5"/>
<feature type="region of interest" description="Disordered" evidence="7">
    <location>
        <begin position="135"/>
        <end position="164"/>
    </location>
</feature>
<feature type="compositionally biased region" description="Basic and acidic residues" evidence="7">
    <location>
        <begin position="479"/>
        <end position="521"/>
    </location>
</feature>
<reference evidence="9" key="1">
    <citation type="submission" date="2021-10" db="EMBL/GenBank/DDBJ databases">
        <title>De novo Genome Assembly of Clathrus columnatus (Basidiomycota, Fungi) Using Illumina and Nanopore Sequence Data.</title>
        <authorList>
            <person name="Ogiso-Tanaka E."/>
            <person name="Itagaki H."/>
            <person name="Hosoya T."/>
            <person name="Hosaka K."/>
        </authorList>
    </citation>
    <scope>NUCLEOTIDE SEQUENCE</scope>
    <source>
        <strain evidence="9">MO-923</strain>
    </source>
</reference>
<feature type="region of interest" description="Disordered" evidence="7">
    <location>
        <begin position="921"/>
        <end position="976"/>
    </location>
</feature>
<dbReference type="Proteomes" id="UP001050691">
    <property type="component" value="Unassembled WGS sequence"/>
</dbReference>
<organism evidence="9 10">
    <name type="scientific">Clathrus columnatus</name>
    <dbReference type="NCBI Taxonomy" id="1419009"/>
    <lineage>
        <taxon>Eukaryota</taxon>
        <taxon>Fungi</taxon>
        <taxon>Dikarya</taxon>
        <taxon>Basidiomycota</taxon>
        <taxon>Agaricomycotina</taxon>
        <taxon>Agaricomycetes</taxon>
        <taxon>Phallomycetidae</taxon>
        <taxon>Phallales</taxon>
        <taxon>Clathraceae</taxon>
        <taxon>Clathrus</taxon>
    </lineage>
</organism>
<keyword evidence="3" id="KW-0808">Transferase</keyword>
<keyword evidence="5" id="KW-0804">Transcription</keyword>
<accession>A0AAV5APW5</accession>
<dbReference type="SUPFAM" id="SSF57850">
    <property type="entry name" value="RING/U-box"/>
    <property type="match status" value="1"/>
</dbReference>
<keyword evidence="6" id="KW-0479">Metal-binding</keyword>
<dbReference type="EMBL" id="BPWL01000009">
    <property type="protein sequence ID" value="GJJ14421.1"/>
    <property type="molecule type" value="Genomic_DNA"/>
</dbReference>
<feature type="compositionally biased region" description="Polar residues" evidence="7">
    <location>
        <begin position="576"/>
        <end position="586"/>
    </location>
</feature>
<feature type="compositionally biased region" description="Polar residues" evidence="7">
    <location>
        <begin position="595"/>
        <end position="607"/>
    </location>
</feature>
<dbReference type="GO" id="GO:0006513">
    <property type="term" value="P:protein monoubiquitination"/>
    <property type="evidence" value="ECO:0007669"/>
    <property type="project" value="TreeGrafter"/>
</dbReference>
<keyword evidence="4" id="KW-0805">Transcription regulation</keyword>
<comment type="caution">
    <text evidence="9">The sequence shown here is derived from an EMBL/GenBank/DDBJ whole genome shotgun (WGS) entry which is preliminary data.</text>
</comment>
<feature type="region of interest" description="Disordered" evidence="7">
    <location>
        <begin position="875"/>
        <end position="899"/>
    </location>
</feature>
<dbReference type="Pfam" id="PF13920">
    <property type="entry name" value="zf-C3HC4_3"/>
    <property type="match status" value="1"/>
</dbReference>
<dbReference type="GO" id="GO:0008270">
    <property type="term" value="F:zinc ion binding"/>
    <property type="evidence" value="ECO:0007669"/>
    <property type="project" value="UniProtKB-KW"/>
</dbReference>
<protein>
    <recommendedName>
        <fullName evidence="2">RING-type E3 ubiquitin transferase</fullName>
        <ecNumber evidence="2">2.3.2.27</ecNumber>
    </recommendedName>
</protein>